<evidence type="ECO:0000256" key="1">
    <source>
        <dbReference type="SAM" id="MobiDB-lite"/>
    </source>
</evidence>
<feature type="region of interest" description="Disordered" evidence="1">
    <location>
        <begin position="27"/>
        <end position="60"/>
    </location>
</feature>
<accession>A0A2R4KR20</accession>
<keyword evidence="2" id="KW-0732">Signal</keyword>
<feature type="chain" id="PRO_5030054774" description="Glycine zipper family protein" evidence="2">
    <location>
        <begin position="25"/>
        <end position="234"/>
    </location>
</feature>
<dbReference type="Pfam" id="PF20125">
    <property type="entry name" value="DUF6515"/>
    <property type="match status" value="1"/>
</dbReference>
<evidence type="ECO:0000313" key="3">
    <source>
        <dbReference type="EMBL" id="AVV63251.1"/>
    </source>
</evidence>
<evidence type="ECO:0000256" key="2">
    <source>
        <dbReference type="SAM" id="SignalP"/>
    </source>
</evidence>
<sequence length="234" mass="25290">MNGGWWRMLGVGALSLSLCVQAQADDGRGGRGGAGGERGVAHGQPGPGRGEAHGGSWGPHPDWRPGRVVEALPRGHLRVPYRGGEYFFDDGYWYRPDGPRYVLVVPPRGVRVRSLPPYAEQVWLGSVLYFLAAGTYYLWHADTREYEVVSPPPRAAGPVYPVSGPAASYDVVAYPARGQGPDQQGRDRYECHRWAVGESGFDPAGATYAPAAEVANDYRRAMAACLSGRGYSVN</sequence>
<evidence type="ECO:0008006" key="4">
    <source>
        <dbReference type="Google" id="ProtNLM"/>
    </source>
</evidence>
<gene>
    <name evidence="3" type="ORF">MFLONPJD_00058</name>
</gene>
<organism evidence="3">
    <name type="scientific">Pseudomonas aeruginosa</name>
    <dbReference type="NCBI Taxonomy" id="287"/>
    <lineage>
        <taxon>Bacteria</taxon>
        <taxon>Pseudomonadati</taxon>
        <taxon>Pseudomonadota</taxon>
        <taxon>Gammaproteobacteria</taxon>
        <taxon>Pseudomonadales</taxon>
        <taxon>Pseudomonadaceae</taxon>
        <taxon>Pseudomonas</taxon>
    </lineage>
</organism>
<feature type="compositionally biased region" description="Gly residues" evidence="1">
    <location>
        <begin position="45"/>
        <end position="57"/>
    </location>
</feature>
<dbReference type="EMBL" id="MG872332">
    <property type="protein sequence ID" value="AVV63251.1"/>
    <property type="molecule type" value="Genomic_DNA"/>
</dbReference>
<dbReference type="AlphaFoldDB" id="A0A2R4KR20"/>
<reference evidence="3" key="1">
    <citation type="submission" date="2018-01" db="EMBL/GenBank/DDBJ databases">
        <title>Antibiotic resistance mechanism of Pseudomonas aeruginosa.</title>
        <authorList>
            <person name="Subedi D."/>
            <person name="Vijay A.K."/>
            <person name="Rice S.A."/>
            <person name="Willcox M."/>
        </authorList>
    </citation>
    <scope>NUCLEOTIDE SEQUENCE</scope>
    <source>
        <strain evidence="3">PA17</strain>
    </source>
</reference>
<dbReference type="InterPro" id="IPR045398">
    <property type="entry name" value="DUF6515"/>
</dbReference>
<protein>
    <recommendedName>
        <fullName evidence="4">Glycine zipper family protein</fullName>
    </recommendedName>
</protein>
<feature type="signal peptide" evidence="2">
    <location>
        <begin position="1"/>
        <end position="24"/>
    </location>
</feature>
<proteinExistence type="predicted"/>
<name>A0A2R4KR20_PSEAI</name>